<dbReference type="InterPro" id="IPR001471">
    <property type="entry name" value="AP2/ERF_dom"/>
</dbReference>
<comment type="subcellular location">
    <subcellularLocation>
        <location evidence="1">Nucleus</location>
    </subcellularLocation>
</comment>
<name>A0A1U8FRI8_CAPAN</name>
<evidence type="ECO:0000313" key="10">
    <source>
        <dbReference type="Proteomes" id="UP000222542"/>
    </source>
</evidence>
<evidence type="ECO:0000256" key="4">
    <source>
        <dbReference type="ARBA" id="ARBA00023125"/>
    </source>
</evidence>
<dbReference type="SMR" id="A0A1U8FRI8"/>
<evidence type="ECO:0000256" key="7">
    <source>
        <dbReference type="SAM" id="MobiDB-lite"/>
    </source>
</evidence>
<feature type="compositionally biased region" description="Polar residues" evidence="7">
    <location>
        <begin position="117"/>
        <end position="136"/>
    </location>
</feature>
<dbReference type="PROSITE" id="PS51032">
    <property type="entry name" value="AP2_ERF"/>
    <property type="match status" value="1"/>
</dbReference>
<dbReference type="KEGG" id="cann:107858162"/>
<dbReference type="GO" id="GO:0005634">
    <property type="term" value="C:nucleus"/>
    <property type="evidence" value="ECO:0007669"/>
    <property type="project" value="UniProtKB-SubCell"/>
</dbReference>
<accession>A0A1U8FRI8</accession>
<dbReference type="InterPro" id="IPR016177">
    <property type="entry name" value="DNA-bd_dom_sf"/>
</dbReference>
<dbReference type="OrthoDB" id="10275994at2759"/>
<dbReference type="STRING" id="4072.A0A1U8FRI8"/>
<dbReference type="CDD" id="cd00018">
    <property type="entry name" value="AP2"/>
    <property type="match status" value="1"/>
</dbReference>
<reference evidence="9 10" key="1">
    <citation type="journal article" date="2014" name="Nat. Genet.">
        <title>Genome sequence of the hot pepper provides insights into the evolution of pungency in Capsicum species.</title>
        <authorList>
            <person name="Kim S."/>
            <person name="Park M."/>
            <person name="Yeom S.I."/>
            <person name="Kim Y.M."/>
            <person name="Lee J.M."/>
            <person name="Lee H.A."/>
            <person name="Seo E."/>
            <person name="Choi J."/>
            <person name="Cheong K."/>
            <person name="Kim K.T."/>
            <person name="Jung K."/>
            <person name="Lee G.W."/>
            <person name="Oh S.K."/>
            <person name="Bae C."/>
            <person name="Kim S.B."/>
            <person name="Lee H.Y."/>
            <person name="Kim S.Y."/>
            <person name="Kim M.S."/>
            <person name="Kang B.C."/>
            <person name="Jo Y.D."/>
            <person name="Yang H.B."/>
            <person name="Jeong H.J."/>
            <person name="Kang W.H."/>
            <person name="Kwon J.K."/>
            <person name="Shin C."/>
            <person name="Lim J.Y."/>
            <person name="Park J.H."/>
            <person name="Huh J.H."/>
            <person name="Kim J.S."/>
            <person name="Kim B.D."/>
            <person name="Cohen O."/>
            <person name="Paran I."/>
            <person name="Suh M.C."/>
            <person name="Lee S.B."/>
            <person name="Kim Y.K."/>
            <person name="Shin Y."/>
            <person name="Noh S.J."/>
            <person name="Park J."/>
            <person name="Seo Y.S."/>
            <person name="Kwon S.Y."/>
            <person name="Kim H.A."/>
            <person name="Park J.M."/>
            <person name="Kim H.J."/>
            <person name="Choi S.B."/>
            <person name="Bosland P.W."/>
            <person name="Reeves G."/>
            <person name="Jo S.H."/>
            <person name="Lee B.W."/>
            <person name="Cho H.T."/>
            <person name="Choi H.S."/>
            <person name="Lee M.S."/>
            <person name="Yu Y."/>
            <person name="Do Choi Y."/>
            <person name="Park B.S."/>
            <person name="van Deynze A."/>
            <person name="Ashrafi H."/>
            <person name="Hill T."/>
            <person name="Kim W.T."/>
            <person name="Pai H.S."/>
            <person name="Ahn H.K."/>
            <person name="Yeam I."/>
            <person name="Giovannoni J.J."/>
            <person name="Rose J.K."/>
            <person name="Sorensen I."/>
            <person name="Lee S.J."/>
            <person name="Kim R.W."/>
            <person name="Choi I.Y."/>
            <person name="Choi B.S."/>
            <person name="Lim J.S."/>
            <person name="Lee Y.H."/>
            <person name="Choi D."/>
        </authorList>
    </citation>
    <scope>NUCLEOTIDE SEQUENCE [LARGE SCALE GENOMIC DNA]</scope>
    <source>
        <strain evidence="10">cv. CM334</strain>
    </source>
</reference>
<comment type="caution">
    <text evidence="9">The sequence shown here is derived from an EMBL/GenBank/DDBJ whole genome shotgun (WGS) entry which is preliminary data.</text>
</comment>
<dbReference type="Gramene" id="PHT90462">
    <property type="protein sequence ID" value="PHT90462"/>
    <property type="gene ID" value="T459_05575"/>
</dbReference>
<keyword evidence="3" id="KW-0805">Transcription regulation</keyword>
<sequence>MAEIENDNAAVAVPPNTVRYQGVRKRRRVNGIKYGAEIIKPGQKRSIWLGTYDTEKKAAQVYDTAARWLKGPGAKLNFPHDDITEKAKDASNELNPRNDVSNEGDKNNSDDVIPDESSGTASSSKAGDITSTTKASRSALRVREPIKNPHAPRSKAGGGALKIREPMNQNPQAKAHSGALRIQEKNQNPQAPHFSVDIVSSSNAGVDVLRTREPNQNPQVPRFLVVNGGDAPFQPTYLDKFYMEILTRARILFPSRANFRKVTVDYLSDFHNHVGSTERVVQNQPPFTTAVYTELRLAPLGSK</sequence>
<keyword evidence="4" id="KW-0238">DNA-binding</keyword>
<evidence type="ECO:0000256" key="3">
    <source>
        <dbReference type="ARBA" id="ARBA00023015"/>
    </source>
</evidence>
<feature type="region of interest" description="Disordered" evidence="7">
    <location>
        <begin position="87"/>
        <end position="163"/>
    </location>
</feature>
<feature type="compositionally biased region" description="Polar residues" evidence="7">
    <location>
        <begin position="92"/>
        <end position="101"/>
    </location>
</feature>
<dbReference type="SMART" id="SM00380">
    <property type="entry name" value="AP2"/>
    <property type="match status" value="1"/>
</dbReference>
<dbReference type="GO" id="GO:0003677">
    <property type="term" value="F:DNA binding"/>
    <property type="evidence" value="ECO:0007669"/>
    <property type="project" value="UniProtKB-KW"/>
</dbReference>
<keyword evidence="2" id="KW-0936">Ethylene signaling pathway</keyword>
<dbReference type="SUPFAM" id="SSF54171">
    <property type="entry name" value="DNA-binding domain"/>
    <property type="match status" value="1"/>
</dbReference>
<evidence type="ECO:0000256" key="2">
    <source>
        <dbReference type="ARBA" id="ARBA00022745"/>
    </source>
</evidence>
<dbReference type="InterPro" id="IPR036955">
    <property type="entry name" value="AP2/ERF_dom_sf"/>
</dbReference>
<dbReference type="GO" id="GO:0003700">
    <property type="term" value="F:DNA-binding transcription factor activity"/>
    <property type="evidence" value="ECO:0007669"/>
    <property type="project" value="InterPro"/>
</dbReference>
<evidence type="ECO:0000259" key="8">
    <source>
        <dbReference type="PROSITE" id="PS51032"/>
    </source>
</evidence>
<dbReference type="EMBL" id="AYRZ02000002">
    <property type="protein sequence ID" value="PHT90462.1"/>
    <property type="molecule type" value="Genomic_DNA"/>
</dbReference>
<dbReference type="PANTHER" id="PTHR31677:SF231">
    <property type="entry name" value="ETHYLENE-RESPONSIVE TRANSCRIPTION FACTOR 4"/>
    <property type="match status" value="1"/>
</dbReference>
<dbReference type="GO" id="GO:0009873">
    <property type="term" value="P:ethylene-activated signaling pathway"/>
    <property type="evidence" value="ECO:0007669"/>
    <property type="project" value="UniProtKB-KW"/>
</dbReference>
<feature type="domain" description="AP2/ERF" evidence="8">
    <location>
        <begin position="19"/>
        <end position="79"/>
    </location>
</feature>
<keyword evidence="6" id="KW-0539">Nucleus</keyword>
<keyword evidence="5" id="KW-0804">Transcription</keyword>
<evidence type="ECO:0000313" key="9">
    <source>
        <dbReference type="EMBL" id="PHT90462.1"/>
    </source>
</evidence>
<evidence type="ECO:0000256" key="1">
    <source>
        <dbReference type="ARBA" id="ARBA00004123"/>
    </source>
</evidence>
<dbReference type="Gene3D" id="3.30.730.10">
    <property type="entry name" value="AP2/ERF domain"/>
    <property type="match status" value="1"/>
</dbReference>
<dbReference type="AlphaFoldDB" id="A0A1U8FRI8"/>
<evidence type="ECO:0000256" key="5">
    <source>
        <dbReference type="ARBA" id="ARBA00023163"/>
    </source>
</evidence>
<gene>
    <name evidence="9" type="ORF">T459_05575</name>
</gene>
<proteinExistence type="predicted"/>
<dbReference type="PANTHER" id="PTHR31677">
    <property type="entry name" value="AP2 DOMAIN CLASS TRANSCRIPTION FACTOR"/>
    <property type="match status" value="1"/>
</dbReference>
<reference evidence="9 10" key="2">
    <citation type="journal article" date="2017" name="Genome Biol.">
        <title>New reference genome sequences of hot pepper reveal the massive evolution of plant disease-resistance genes by retroduplication.</title>
        <authorList>
            <person name="Kim S."/>
            <person name="Park J."/>
            <person name="Yeom S.I."/>
            <person name="Kim Y.M."/>
            <person name="Seo E."/>
            <person name="Kim K.T."/>
            <person name="Kim M.S."/>
            <person name="Lee J.M."/>
            <person name="Cheong K."/>
            <person name="Shin H.S."/>
            <person name="Kim S.B."/>
            <person name="Han K."/>
            <person name="Lee J."/>
            <person name="Park M."/>
            <person name="Lee H.A."/>
            <person name="Lee H.Y."/>
            <person name="Lee Y."/>
            <person name="Oh S."/>
            <person name="Lee J.H."/>
            <person name="Choi E."/>
            <person name="Choi E."/>
            <person name="Lee S.E."/>
            <person name="Jeon J."/>
            <person name="Kim H."/>
            <person name="Choi G."/>
            <person name="Song H."/>
            <person name="Lee J."/>
            <person name="Lee S.C."/>
            <person name="Kwon J.K."/>
            <person name="Lee H.Y."/>
            <person name="Koo N."/>
            <person name="Hong Y."/>
            <person name="Kim R.W."/>
            <person name="Kang W.H."/>
            <person name="Huh J.H."/>
            <person name="Kang B.C."/>
            <person name="Yang T.J."/>
            <person name="Lee Y.H."/>
            <person name="Bennetzen J.L."/>
            <person name="Choi D."/>
        </authorList>
    </citation>
    <scope>NUCLEOTIDE SEQUENCE [LARGE SCALE GENOMIC DNA]</scope>
    <source>
        <strain evidence="10">cv. CM334</strain>
    </source>
</reference>
<dbReference type="Proteomes" id="UP000222542">
    <property type="component" value="Unassembled WGS sequence"/>
</dbReference>
<protein>
    <submittedName>
        <fullName evidence="9">Ethylene-responsive transcription factor 9</fullName>
    </submittedName>
</protein>
<organism evidence="9 10">
    <name type="scientific">Capsicum annuum</name>
    <name type="common">Capsicum pepper</name>
    <dbReference type="NCBI Taxonomy" id="4072"/>
    <lineage>
        <taxon>Eukaryota</taxon>
        <taxon>Viridiplantae</taxon>
        <taxon>Streptophyta</taxon>
        <taxon>Embryophyta</taxon>
        <taxon>Tracheophyta</taxon>
        <taxon>Spermatophyta</taxon>
        <taxon>Magnoliopsida</taxon>
        <taxon>eudicotyledons</taxon>
        <taxon>Gunneridae</taxon>
        <taxon>Pentapetalae</taxon>
        <taxon>asterids</taxon>
        <taxon>lamiids</taxon>
        <taxon>Solanales</taxon>
        <taxon>Solanaceae</taxon>
        <taxon>Solanoideae</taxon>
        <taxon>Capsiceae</taxon>
        <taxon>Capsicum</taxon>
    </lineage>
</organism>
<evidence type="ECO:0000256" key="6">
    <source>
        <dbReference type="ARBA" id="ARBA00023242"/>
    </source>
</evidence>
<keyword evidence="10" id="KW-1185">Reference proteome</keyword>